<dbReference type="NCBIfam" id="NF006761">
    <property type="entry name" value="PRK09282.1"/>
    <property type="match status" value="1"/>
</dbReference>
<feature type="active site" evidence="12">
    <location>
        <position position="343"/>
    </location>
</feature>
<dbReference type="GO" id="GO:0004736">
    <property type="term" value="F:pyruvate carboxylase activity"/>
    <property type="evidence" value="ECO:0007669"/>
    <property type="project" value="UniProtKB-EC"/>
</dbReference>
<dbReference type="PROSITE" id="PS50968">
    <property type="entry name" value="BIOTINYL_LIPOYL"/>
    <property type="match status" value="1"/>
</dbReference>
<feature type="domain" description="Pyruvate carboxyltransferase" evidence="19">
    <location>
        <begin position="581"/>
        <end position="851"/>
    </location>
</feature>
<dbReference type="AlphaFoldDB" id="A0A0H5QIG8"/>
<dbReference type="GO" id="GO:0046872">
    <property type="term" value="F:metal ion binding"/>
    <property type="evidence" value="ECO:0007669"/>
    <property type="project" value="UniProtKB-KW"/>
</dbReference>
<dbReference type="InterPro" id="IPR011054">
    <property type="entry name" value="Rudment_hybrid_motif"/>
</dbReference>
<dbReference type="InterPro" id="IPR001882">
    <property type="entry name" value="Biotin_BS"/>
</dbReference>
<dbReference type="SMART" id="SM00878">
    <property type="entry name" value="Biotin_carb_C"/>
    <property type="match status" value="1"/>
</dbReference>
<feature type="binding site" description="via carbamate group" evidence="14">
    <location>
        <position position="760"/>
    </location>
    <ligand>
        <name>Mn(2+)</name>
        <dbReference type="ChEBI" id="CHEBI:29035"/>
    </ligand>
</feature>
<dbReference type="SUPFAM" id="SSF51230">
    <property type="entry name" value="Single hybrid motif"/>
    <property type="match status" value="1"/>
</dbReference>
<dbReference type="Gene3D" id="3.20.20.70">
    <property type="entry name" value="Aldolase class I"/>
    <property type="match status" value="1"/>
</dbReference>
<feature type="modified residue" description="N6-biotinyllysine" evidence="15">
    <location>
        <position position="1162"/>
    </location>
</feature>
<proteinExistence type="predicted"/>
<evidence type="ECO:0000259" key="19">
    <source>
        <dbReference type="PROSITE" id="PS50991"/>
    </source>
</evidence>
<dbReference type="InterPro" id="IPR000089">
    <property type="entry name" value="Biotin_lipoyl"/>
</dbReference>
<dbReference type="InterPro" id="IPR005482">
    <property type="entry name" value="Biotin_COase_C"/>
</dbReference>
<dbReference type="FunFam" id="3.40.50.20:FF:000010">
    <property type="entry name" value="Propionyl-CoA carboxylase subunit alpha"/>
    <property type="match status" value="1"/>
</dbReference>
<dbReference type="InterPro" id="IPR013785">
    <property type="entry name" value="Aldolase_TIM"/>
</dbReference>
<evidence type="ECO:0000256" key="10">
    <source>
        <dbReference type="ARBA" id="ARBA00023268"/>
    </source>
</evidence>
<dbReference type="SUPFAM" id="SSF51569">
    <property type="entry name" value="Aldolase"/>
    <property type="match status" value="1"/>
</dbReference>
<dbReference type="SUPFAM" id="SSF52440">
    <property type="entry name" value="PreATP-grasp domain"/>
    <property type="match status" value="1"/>
</dbReference>
<dbReference type="PROSITE" id="PS00188">
    <property type="entry name" value="BIOTIN"/>
    <property type="match status" value="1"/>
</dbReference>
<evidence type="ECO:0000256" key="2">
    <source>
        <dbReference type="ARBA" id="ARBA00004742"/>
    </source>
</evidence>
<dbReference type="PANTHER" id="PTHR43778:SF2">
    <property type="entry name" value="PYRUVATE CARBOXYLASE, MITOCHONDRIAL"/>
    <property type="match status" value="1"/>
</dbReference>
<sequence>MGEQKPQLHHDAYTPRWFVSNPGDDVEDAETNYERSRSLAKNIAPAAVGKTIKKIMAANRGEIVIRICRAAHELGLRTVSIFSNEDHLSLHRYHADESYLVGEGKAPIAAYLDIDDILRIALDSNVDAIHPGYGFLSESAEFARRVAAAGLIFIGPSPEVIDALGTKTSARELAIQANVPVIPGSDGPCKTVADVVAFVKKHGLPVILKAAFGGGGRGMRVIKSENDIEEAFKRCTSEAVSAFGNGTVFVERFLASPRHIEVQIMGDLHGNVVHFFERDCSVQRRYQKVVEFAPAQNLNPEVRQKILADAIKIAKHVGYSNAGTVEFLVDETDRYYFIEVNPRIQVEHTVSEEVTGFDLVRAQFEVACGASLPELGITQDQIACTGCAIQLRITTENPMENFQPDTGRLEVYRSSGGVGVRLDGCCAAGVVISPHYDSLLVKVITRARTFEEAVIRSLRAIAEFRVRGVKTNIPFLQRLLTHPYFLTTRGAHTNFIDQTPEILVYRLSGDRATKLLAFLSDIKVNGLDLPGKVESLPEPPTPPPMTLFTASPDVRPTGLRDILLAHGPKAFAKAVREHKGLLIMDTTWRDAHQSLLATRVRTYDIKQIARQTSYALANAYSLECWGGATFDVSLRFLHECPWARLEQLRRRVPNIPFQMLLRGANAVGYTSYPDNVVYDFVKCAHEHGVDIFRVFDSLNSIANLSLGISAVHAVPGAVVEACVCYSGDVSDPSRKKFTTEYYLELVRQLVAMDIHVLSIKDMAGLLKPKAARILVSAIRAEFPDLPIHVHTHDTAGTGVASMIACGESGADVVDAALDCLSGLTSQPSMGALIGALNGTPLDTGLNLEIISHLNDYWELVRELYAPFESPSLRSGNADVYIHEMPGGQFTNLQYQAFKLGLGKSWPAIKHAYAEANRLLGDIVKVTPSSKVVGDLAQFMVQNGLDEESVKSQAKSLSFPTSVVQFFQGYIGIPQGGFPEPLRSDIVKDLPCFTERPGKTLPAMDLDELKSRLEKSHTIPIKHRDVLSAALYPEVFDEFAKYISHYGDISVLPTNIVFHPCSVGKEYSFELERGKRLYIKLLAIGVLQPNGKREVFWEMNGNARSVYIEDRVAAVDKKGRVPSDPKDPGSIGAPMSGVVVDIRVDVGSAVKVGDPLAILSAMKMEMVVSSPVSGVVSVIPVVVGDSITAGDLIVTIKKA</sequence>
<dbReference type="SUPFAM" id="SSF89000">
    <property type="entry name" value="post-HMGL domain-like"/>
    <property type="match status" value="1"/>
</dbReference>
<keyword evidence="10" id="KW-0511">Multifunctional enzyme</keyword>
<feature type="binding site" evidence="14">
    <location>
        <position position="790"/>
    </location>
    <ligand>
        <name>Mn(2+)</name>
        <dbReference type="ChEBI" id="CHEBI:29035"/>
    </ligand>
</feature>
<evidence type="ECO:0000256" key="15">
    <source>
        <dbReference type="PIRSR" id="PIRSR001594-4"/>
    </source>
</evidence>
<dbReference type="Gene3D" id="3.30.470.20">
    <property type="entry name" value="ATP-grasp fold, B domain"/>
    <property type="match status" value="1"/>
</dbReference>
<dbReference type="PIRSF" id="PIRSF001594">
    <property type="entry name" value="Pyruv_carbox"/>
    <property type="match status" value="1"/>
</dbReference>
<dbReference type="CDD" id="cd07937">
    <property type="entry name" value="DRE_TIM_PC_TC_5S"/>
    <property type="match status" value="1"/>
</dbReference>
<feature type="domain" description="Lipoyl-binding" evidence="16">
    <location>
        <begin position="1121"/>
        <end position="1196"/>
    </location>
</feature>
<feature type="modified residue" description="N6-carboxylysine" evidence="15">
    <location>
        <position position="760"/>
    </location>
</feature>
<dbReference type="Pfam" id="PF02786">
    <property type="entry name" value="CPSase_L_D2"/>
    <property type="match status" value="1"/>
</dbReference>
<keyword evidence="9 11" id="KW-0092">Biotin</keyword>
<dbReference type="InterPro" id="IPR000891">
    <property type="entry name" value="PYR_CT"/>
</dbReference>
<dbReference type="PROSITE" id="PS00867">
    <property type="entry name" value="CPSASE_2"/>
    <property type="match status" value="1"/>
</dbReference>
<evidence type="ECO:0000256" key="5">
    <source>
        <dbReference type="ARBA" id="ARBA00022598"/>
    </source>
</evidence>
<organism evidence="20">
    <name type="scientific">Spongospora subterranea</name>
    <dbReference type="NCBI Taxonomy" id="70186"/>
    <lineage>
        <taxon>Eukaryota</taxon>
        <taxon>Sar</taxon>
        <taxon>Rhizaria</taxon>
        <taxon>Endomyxa</taxon>
        <taxon>Phytomyxea</taxon>
        <taxon>Plasmodiophorida</taxon>
        <taxon>Plasmodiophoridae</taxon>
        <taxon>Spongospora</taxon>
    </lineage>
</organism>
<evidence type="ECO:0000256" key="4">
    <source>
        <dbReference type="ARBA" id="ARBA00022432"/>
    </source>
</evidence>
<dbReference type="EC" id="6.4.1.1" evidence="3 11"/>
<evidence type="ECO:0000259" key="16">
    <source>
        <dbReference type="PROSITE" id="PS50968"/>
    </source>
</evidence>
<dbReference type="FunFam" id="3.30.470.20:FF:000012">
    <property type="entry name" value="Pyruvate carboxylase"/>
    <property type="match status" value="1"/>
</dbReference>
<dbReference type="GO" id="GO:0006094">
    <property type="term" value="P:gluconeogenesis"/>
    <property type="evidence" value="ECO:0007669"/>
    <property type="project" value="UniProtKB-UniPathway"/>
</dbReference>
<evidence type="ECO:0000256" key="8">
    <source>
        <dbReference type="ARBA" id="ARBA00022840"/>
    </source>
</evidence>
<keyword evidence="7 11" id="KW-0547">Nucleotide-binding</keyword>
<dbReference type="NCBIfam" id="NF009554">
    <property type="entry name" value="PRK12999.1"/>
    <property type="match status" value="1"/>
</dbReference>
<dbReference type="NCBIfam" id="TIGR01235">
    <property type="entry name" value="pyruv_carbox"/>
    <property type="match status" value="1"/>
</dbReference>
<accession>A0A0H5QIG8</accession>
<feature type="domain" description="Biotin carboxylation" evidence="18">
    <location>
        <begin position="51"/>
        <end position="500"/>
    </location>
</feature>
<dbReference type="Pfam" id="PF00682">
    <property type="entry name" value="HMGL-like"/>
    <property type="match status" value="1"/>
</dbReference>
<dbReference type="Pfam" id="PF02436">
    <property type="entry name" value="PYC_OADA"/>
    <property type="match status" value="1"/>
</dbReference>
<keyword evidence="5 11" id="KW-0436">Ligase</keyword>
<feature type="binding site" evidence="13">
    <location>
        <position position="926"/>
    </location>
    <ligand>
        <name>substrate</name>
    </ligand>
</feature>
<dbReference type="InterPro" id="IPR016185">
    <property type="entry name" value="PreATP-grasp_dom_sf"/>
</dbReference>
<dbReference type="GO" id="GO:0005524">
    <property type="term" value="F:ATP binding"/>
    <property type="evidence" value="ECO:0007669"/>
    <property type="project" value="UniProtKB-UniRule"/>
</dbReference>
<dbReference type="GO" id="GO:0005737">
    <property type="term" value="C:cytoplasm"/>
    <property type="evidence" value="ECO:0007669"/>
    <property type="project" value="TreeGrafter"/>
</dbReference>
<evidence type="ECO:0000256" key="9">
    <source>
        <dbReference type="ARBA" id="ARBA00023267"/>
    </source>
</evidence>
<evidence type="ECO:0000259" key="18">
    <source>
        <dbReference type="PROSITE" id="PS50979"/>
    </source>
</evidence>
<dbReference type="SUPFAM" id="SSF56059">
    <property type="entry name" value="Glutathione synthetase ATP-binding domain-like"/>
    <property type="match status" value="1"/>
</dbReference>
<dbReference type="EMBL" id="HACM01000995">
    <property type="protein sequence ID" value="CRZ01437.1"/>
    <property type="molecule type" value="Transcribed_RNA"/>
</dbReference>
<evidence type="ECO:0000259" key="17">
    <source>
        <dbReference type="PROSITE" id="PS50975"/>
    </source>
</evidence>
<dbReference type="SUPFAM" id="SSF51246">
    <property type="entry name" value="Rudiment single hybrid motif"/>
    <property type="match status" value="1"/>
</dbReference>
<keyword evidence="4" id="KW-0312">Gluconeogenesis</keyword>
<dbReference type="FunFam" id="3.20.20.70:FF:000033">
    <property type="entry name" value="Pyruvate carboxylase"/>
    <property type="match status" value="1"/>
</dbReference>
<comment type="function">
    <text evidence="11">Catalyzes a 2-step reaction, involving the ATP-dependent carboxylation of the covalently attached biotin in the first step and the transfer of the carboxyl group to pyruvate in the second.</text>
</comment>
<dbReference type="PROSITE" id="PS50991">
    <property type="entry name" value="PYR_CT"/>
    <property type="match status" value="1"/>
</dbReference>
<dbReference type="InterPro" id="IPR003379">
    <property type="entry name" value="Carboxylase_cons_dom"/>
</dbReference>
<evidence type="ECO:0000256" key="14">
    <source>
        <dbReference type="PIRSR" id="PIRSR001594-3"/>
    </source>
</evidence>
<dbReference type="InterPro" id="IPR005930">
    <property type="entry name" value="Pyruv_COase"/>
</dbReference>
<dbReference type="InterPro" id="IPR005481">
    <property type="entry name" value="BC-like_N"/>
</dbReference>
<dbReference type="CDD" id="cd06850">
    <property type="entry name" value="biotinyl_domain"/>
    <property type="match status" value="1"/>
</dbReference>
<dbReference type="InterPro" id="IPR011053">
    <property type="entry name" value="Single_hybrid_motif"/>
</dbReference>
<keyword evidence="8 11" id="KW-0067">ATP-binding</keyword>
<dbReference type="Pfam" id="PF00364">
    <property type="entry name" value="Biotin_lipoyl"/>
    <property type="match status" value="1"/>
</dbReference>
<evidence type="ECO:0000256" key="13">
    <source>
        <dbReference type="PIRSR" id="PIRSR001594-2"/>
    </source>
</evidence>
<name>A0A0H5QIG8_9EUKA</name>
<feature type="binding site" evidence="13">
    <location>
        <position position="167"/>
    </location>
    <ligand>
        <name>ATP</name>
        <dbReference type="ChEBI" id="CHEBI:30616"/>
    </ligand>
</feature>
<dbReference type="PROSITE" id="PS50979">
    <property type="entry name" value="BC"/>
    <property type="match status" value="1"/>
</dbReference>
<dbReference type="Gene3D" id="2.40.50.100">
    <property type="match status" value="1"/>
</dbReference>
<dbReference type="FunFam" id="2.40.50.100:FF:000003">
    <property type="entry name" value="Acetyl-CoA carboxylase biotin carboxyl carrier protein"/>
    <property type="match status" value="1"/>
</dbReference>
<comment type="pathway">
    <text evidence="2">Carbohydrate biosynthesis; gluconeogenesis.</text>
</comment>
<evidence type="ECO:0000256" key="3">
    <source>
        <dbReference type="ARBA" id="ARBA00013057"/>
    </source>
</evidence>
<dbReference type="FunFam" id="3.30.1490.20:FF:000018">
    <property type="entry name" value="Biotin carboxylase"/>
    <property type="match status" value="1"/>
</dbReference>
<dbReference type="PANTHER" id="PTHR43778">
    <property type="entry name" value="PYRUVATE CARBOXYLASE"/>
    <property type="match status" value="1"/>
</dbReference>
<feature type="binding site" evidence="13">
    <location>
        <position position="662"/>
    </location>
    <ligand>
        <name>substrate</name>
    </ligand>
</feature>
<comment type="cofactor">
    <cofactor evidence="1 11">
        <name>biotin</name>
        <dbReference type="ChEBI" id="CHEBI:57586"/>
    </cofactor>
</comment>
<protein>
    <recommendedName>
        <fullName evidence="3 11">Pyruvate carboxylase</fullName>
        <ecNumber evidence="3 11">6.4.1.1</ecNumber>
    </recommendedName>
</protein>
<dbReference type="Pfam" id="PF00289">
    <property type="entry name" value="Biotin_carb_N"/>
    <property type="match status" value="1"/>
</dbReference>
<evidence type="ECO:0000256" key="6">
    <source>
        <dbReference type="ARBA" id="ARBA00022723"/>
    </source>
</evidence>
<reference evidence="20" key="1">
    <citation type="submission" date="2015-04" db="EMBL/GenBank/DDBJ databases">
        <title>The genome sequence of the plant pathogenic Rhizarian Plasmodiophora brassicae reveals insights in its biotrophic life cycle and the origin of chitin synthesis.</title>
        <authorList>
            <person name="Schwelm A."/>
            <person name="Fogelqvist J."/>
            <person name="Knaust A."/>
            <person name="Julke S."/>
            <person name="Lilja T."/>
            <person name="Dhandapani V."/>
            <person name="Bonilla-Rosso G."/>
            <person name="Karlsson M."/>
            <person name="Shevchenko A."/>
            <person name="Choi S.R."/>
            <person name="Kim H.G."/>
            <person name="Park J.Y."/>
            <person name="Lim Y.P."/>
            <person name="Ludwig-Muller J."/>
            <person name="Dixelius C."/>
        </authorList>
    </citation>
    <scope>NUCLEOTIDE SEQUENCE</scope>
    <source>
        <tissue evidence="20">Potato root galls</tissue>
    </source>
</reference>
<evidence type="ECO:0000256" key="7">
    <source>
        <dbReference type="ARBA" id="ARBA00022741"/>
    </source>
</evidence>
<feature type="binding site" evidence="13">
    <location>
        <position position="251"/>
    </location>
    <ligand>
        <name>ATP</name>
        <dbReference type="ChEBI" id="CHEBI:30616"/>
    </ligand>
</feature>
<feature type="domain" description="ATP-grasp" evidence="17">
    <location>
        <begin position="171"/>
        <end position="368"/>
    </location>
</feature>
<dbReference type="InterPro" id="IPR005479">
    <property type="entry name" value="CPAse_ATP-bd"/>
</dbReference>
<evidence type="ECO:0000256" key="12">
    <source>
        <dbReference type="PIRSR" id="PIRSR001594-1"/>
    </source>
</evidence>
<dbReference type="Gene3D" id="3.10.600.10">
    <property type="entry name" value="pyruvate carboxylase f1077a mutant domain"/>
    <property type="match status" value="1"/>
</dbReference>
<feature type="binding site" evidence="14">
    <location>
        <position position="590"/>
    </location>
    <ligand>
        <name>Mn(2+)</name>
        <dbReference type="ChEBI" id="CHEBI:29035"/>
    </ligand>
</feature>
<evidence type="ECO:0000256" key="1">
    <source>
        <dbReference type="ARBA" id="ARBA00001953"/>
    </source>
</evidence>
<dbReference type="Pfam" id="PF02785">
    <property type="entry name" value="Biotin_carb_C"/>
    <property type="match status" value="1"/>
</dbReference>
<keyword evidence="6 14" id="KW-0479">Metal-binding</keyword>
<feature type="binding site" evidence="14">
    <location>
        <position position="792"/>
    </location>
    <ligand>
        <name>Mn(2+)</name>
        <dbReference type="ChEBI" id="CHEBI:29035"/>
    </ligand>
</feature>
<dbReference type="InterPro" id="IPR011764">
    <property type="entry name" value="Biotin_carboxylation_dom"/>
</dbReference>
<comment type="catalytic activity">
    <reaction evidence="11">
        <text>hydrogencarbonate + pyruvate + ATP = oxaloacetate + ADP + phosphate + H(+)</text>
        <dbReference type="Rhea" id="RHEA:20844"/>
        <dbReference type="ChEBI" id="CHEBI:15361"/>
        <dbReference type="ChEBI" id="CHEBI:15378"/>
        <dbReference type="ChEBI" id="CHEBI:16452"/>
        <dbReference type="ChEBI" id="CHEBI:17544"/>
        <dbReference type="ChEBI" id="CHEBI:30616"/>
        <dbReference type="ChEBI" id="CHEBI:43474"/>
        <dbReference type="ChEBI" id="CHEBI:456216"/>
        <dbReference type="EC" id="6.4.1.1"/>
    </reaction>
</comment>
<dbReference type="PROSITE" id="PS50975">
    <property type="entry name" value="ATP_GRASP"/>
    <property type="match status" value="1"/>
</dbReference>
<evidence type="ECO:0000313" key="20">
    <source>
        <dbReference type="EMBL" id="CRZ01437.1"/>
    </source>
</evidence>
<evidence type="ECO:0000256" key="11">
    <source>
        <dbReference type="PIRNR" id="PIRNR001594"/>
    </source>
</evidence>
<dbReference type="InterPro" id="IPR011761">
    <property type="entry name" value="ATP-grasp"/>
</dbReference>
<dbReference type="InterPro" id="IPR055268">
    <property type="entry name" value="PCB-like"/>
</dbReference>
<dbReference type="UniPathway" id="UPA00138"/>